<feature type="compositionally biased region" description="Basic and acidic residues" evidence="1">
    <location>
        <begin position="114"/>
        <end position="123"/>
    </location>
</feature>
<evidence type="ECO:0000313" key="3">
    <source>
        <dbReference type="Proteomes" id="UP001597419"/>
    </source>
</evidence>
<protein>
    <submittedName>
        <fullName evidence="2">Uncharacterized protein</fullName>
    </submittedName>
</protein>
<accession>A0ABW5GE22</accession>
<sequence>MPSEPETAAAAFTRAGQDAVTYARRVAGDALARNERHRGENAALIKQFGRGRLAGRATDPTPGALRGAAKRFRAARGLPVPQLPAAAELVPPKPEPAPSPARRQPPVEEEADFSESRIMIRDQ</sequence>
<dbReference type="RefSeq" id="WP_345396752.1">
    <property type="nucleotide sequence ID" value="NZ_BAABHG010000008.1"/>
</dbReference>
<dbReference type="Proteomes" id="UP001597419">
    <property type="component" value="Unassembled WGS sequence"/>
</dbReference>
<dbReference type="EMBL" id="JBHUKU010000006">
    <property type="protein sequence ID" value="MFD2459479.1"/>
    <property type="molecule type" value="Genomic_DNA"/>
</dbReference>
<gene>
    <name evidence="2" type="ORF">ACFSYJ_12780</name>
</gene>
<comment type="caution">
    <text evidence="2">The sequence shown here is derived from an EMBL/GenBank/DDBJ whole genome shotgun (WGS) entry which is preliminary data.</text>
</comment>
<evidence type="ECO:0000256" key="1">
    <source>
        <dbReference type="SAM" id="MobiDB-lite"/>
    </source>
</evidence>
<organism evidence="2 3">
    <name type="scientific">Amycolatopsis samaneae</name>
    <dbReference type="NCBI Taxonomy" id="664691"/>
    <lineage>
        <taxon>Bacteria</taxon>
        <taxon>Bacillati</taxon>
        <taxon>Actinomycetota</taxon>
        <taxon>Actinomycetes</taxon>
        <taxon>Pseudonocardiales</taxon>
        <taxon>Pseudonocardiaceae</taxon>
        <taxon>Amycolatopsis</taxon>
    </lineage>
</organism>
<name>A0ABW5GE22_9PSEU</name>
<feature type="region of interest" description="Disordered" evidence="1">
    <location>
        <begin position="78"/>
        <end position="123"/>
    </location>
</feature>
<keyword evidence="3" id="KW-1185">Reference proteome</keyword>
<evidence type="ECO:0000313" key="2">
    <source>
        <dbReference type="EMBL" id="MFD2459479.1"/>
    </source>
</evidence>
<reference evidence="3" key="1">
    <citation type="journal article" date="2019" name="Int. J. Syst. Evol. Microbiol.">
        <title>The Global Catalogue of Microorganisms (GCM) 10K type strain sequencing project: providing services to taxonomists for standard genome sequencing and annotation.</title>
        <authorList>
            <consortium name="The Broad Institute Genomics Platform"/>
            <consortium name="The Broad Institute Genome Sequencing Center for Infectious Disease"/>
            <person name="Wu L."/>
            <person name="Ma J."/>
        </authorList>
    </citation>
    <scope>NUCLEOTIDE SEQUENCE [LARGE SCALE GENOMIC DNA]</scope>
    <source>
        <strain evidence="3">CGMCC 4.7643</strain>
    </source>
</reference>
<proteinExistence type="predicted"/>